<comment type="function">
    <text evidence="4">Accelerates the degradation of transcripts by removing pyrophosphate from the 5'-end of triphosphorylated RNA, leading to a more labile monophosphorylated state that can stimulate subsequent ribonuclease cleavage.</text>
</comment>
<dbReference type="PRINTS" id="PR00502">
    <property type="entry name" value="NUDIXFAMILY"/>
</dbReference>
<comment type="cofactor">
    <cofactor evidence="1">
        <name>Mn(2+)</name>
        <dbReference type="ChEBI" id="CHEBI:29035"/>
    </cofactor>
</comment>
<proteinExistence type="inferred from homology"/>
<evidence type="ECO:0000313" key="6">
    <source>
        <dbReference type="EMBL" id="MBO1359360.1"/>
    </source>
</evidence>
<dbReference type="EC" id="3.6.1.-" evidence="4"/>
<dbReference type="InterPro" id="IPR020084">
    <property type="entry name" value="NUDIX_hydrolase_CS"/>
</dbReference>
<dbReference type="CDD" id="cd03671">
    <property type="entry name" value="NUDIX_Ap4A_hydrolase_plant_like"/>
    <property type="match status" value="1"/>
</dbReference>
<evidence type="ECO:0000256" key="2">
    <source>
        <dbReference type="ARBA" id="ARBA00001946"/>
    </source>
</evidence>
<dbReference type="Proteomes" id="UP000664771">
    <property type="component" value="Unassembled WGS sequence"/>
</dbReference>
<dbReference type="Gene3D" id="3.90.79.10">
    <property type="entry name" value="Nucleoside Triphosphate Pyrophosphohydrolase"/>
    <property type="match status" value="1"/>
</dbReference>
<dbReference type="RefSeq" id="WP_207880309.1">
    <property type="nucleotide sequence ID" value="NZ_JAFVMF010000005.1"/>
</dbReference>
<dbReference type="InterPro" id="IPR022927">
    <property type="entry name" value="RppH"/>
</dbReference>
<accession>A0ABS3LTX3</accession>
<protein>
    <recommendedName>
        <fullName evidence="4">RNA pyrophosphohydrolase</fullName>
        <ecNumber evidence="4">3.6.1.-</ecNumber>
    </recommendedName>
    <alternativeName>
        <fullName evidence="4">(Di)nucleoside polyphosphate hydrolase</fullName>
    </alternativeName>
</protein>
<evidence type="ECO:0000256" key="4">
    <source>
        <dbReference type="HAMAP-Rule" id="MF_00298"/>
    </source>
</evidence>
<gene>
    <name evidence="4" type="primary">rppH</name>
    <name evidence="4" type="synonym">nudH</name>
    <name evidence="6" type="ORF">J2D73_06065</name>
</gene>
<dbReference type="GO" id="GO:0016787">
    <property type="term" value="F:hydrolase activity"/>
    <property type="evidence" value="ECO:0007669"/>
    <property type="project" value="UniProtKB-KW"/>
</dbReference>
<dbReference type="HAMAP" id="MF_00298">
    <property type="entry name" value="Nudix_RppH"/>
    <property type="match status" value="1"/>
</dbReference>
<feature type="domain" description="Nudix hydrolase" evidence="5">
    <location>
        <begin position="15"/>
        <end position="165"/>
    </location>
</feature>
<comment type="similarity">
    <text evidence="4">Belongs to the Nudix hydrolase family. RppH subfamily.</text>
</comment>
<comment type="caution">
    <text evidence="6">The sequence shown here is derived from an EMBL/GenBank/DDBJ whole genome shotgun (WGS) entry which is preliminary data.</text>
</comment>
<dbReference type="SUPFAM" id="SSF55811">
    <property type="entry name" value="Nudix"/>
    <property type="match status" value="1"/>
</dbReference>
<feature type="short sequence motif" description="Nudix box" evidence="4">
    <location>
        <begin position="56"/>
        <end position="77"/>
    </location>
</feature>
<dbReference type="PROSITE" id="PS00893">
    <property type="entry name" value="NUDIX_BOX"/>
    <property type="match status" value="1"/>
</dbReference>
<organism evidence="6 7">
    <name type="scientific">Acetobacter sacchari</name>
    <dbReference type="NCBI Taxonomy" id="2661687"/>
    <lineage>
        <taxon>Bacteria</taxon>
        <taxon>Pseudomonadati</taxon>
        <taxon>Pseudomonadota</taxon>
        <taxon>Alphaproteobacteria</taxon>
        <taxon>Acetobacterales</taxon>
        <taxon>Acetobacteraceae</taxon>
        <taxon>Acetobacter</taxon>
    </lineage>
</organism>
<keyword evidence="7" id="KW-1185">Reference proteome</keyword>
<dbReference type="Pfam" id="PF00293">
    <property type="entry name" value="NUDIX"/>
    <property type="match status" value="1"/>
</dbReference>
<dbReference type="PANTHER" id="PTHR11839">
    <property type="entry name" value="UDP/ADP-SUGAR PYROPHOSPHATASE"/>
    <property type="match status" value="1"/>
</dbReference>
<reference evidence="6 7" key="1">
    <citation type="submission" date="2021-03" db="EMBL/GenBank/DDBJ databases">
        <title>The complete genome sequence of Acetobacter sacchari TBRC 11175.</title>
        <authorList>
            <person name="Charoenyingcharoen P."/>
            <person name="Yukphan P."/>
        </authorList>
    </citation>
    <scope>NUCLEOTIDE SEQUENCE [LARGE SCALE GENOMIC DNA]</scope>
    <source>
        <strain evidence="6 7">TBRC 11175</strain>
    </source>
</reference>
<dbReference type="PROSITE" id="PS51462">
    <property type="entry name" value="NUDIX"/>
    <property type="match status" value="1"/>
</dbReference>
<dbReference type="EMBL" id="JAFVMF010000005">
    <property type="protein sequence ID" value="MBO1359360.1"/>
    <property type="molecule type" value="Genomic_DNA"/>
</dbReference>
<comment type="cofactor">
    <cofactor evidence="4">
        <name>a divalent metal cation</name>
        <dbReference type="ChEBI" id="CHEBI:60240"/>
    </cofactor>
</comment>
<keyword evidence="3 4" id="KW-0378">Hydrolase</keyword>
<dbReference type="InterPro" id="IPR000086">
    <property type="entry name" value="NUDIX_hydrolase_dom"/>
</dbReference>
<evidence type="ECO:0000313" key="7">
    <source>
        <dbReference type="Proteomes" id="UP000664771"/>
    </source>
</evidence>
<dbReference type="InterPro" id="IPR020476">
    <property type="entry name" value="Nudix_hydrolase"/>
</dbReference>
<dbReference type="NCBIfam" id="NF001938">
    <property type="entry name" value="PRK00714.1-5"/>
    <property type="match status" value="1"/>
</dbReference>
<sequence>MAHDLPPAPKPDDLPYRRNVGGVVFNAAGQAFIARRTDMPGAGGGPDDGVWQCPQGGIDDHEEPETAILREMHEETGMSSLQILGVCEDWLSYDLPSKLIGKALGGRYRGQTQKWFALRFTGPESEIRLDLDAHIEFDAWKWVEFSSLPLLNVGFKKPVYERLVLEFARFATPA</sequence>
<dbReference type="InterPro" id="IPR015797">
    <property type="entry name" value="NUDIX_hydrolase-like_dom_sf"/>
</dbReference>
<comment type="cofactor">
    <cofactor evidence="2">
        <name>Mg(2+)</name>
        <dbReference type="ChEBI" id="CHEBI:18420"/>
    </cofactor>
</comment>
<evidence type="ECO:0000259" key="5">
    <source>
        <dbReference type="PROSITE" id="PS51462"/>
    </source>
</evidence>
<evidence type="ECO:0000256" key="3">
    <source>
        <dbReference type="ARBA" id="ARBA00022801"/>
    </source>
</evidence>
<name>A0ABS3LTX3_9PROT</name>
<evidence type="ECO:0000256" key="1">
    <source>
        <dbReference type="ARBA" id="ARBA00001936"/>
    </source>
</evidence>
<dbReference type="PANTHER" id="PTHR11839:SF22">
    <property type="entry name" value="NUDIX HYDROLASE 26, CHLOROPLASTIC"/>
    <property type="match status" value="1"/>
</dbReference>